<organism evidence="1 2">
    <name type="scientific">Candidatus Ornithocaccomicrobium faecavium</name>
    <dbReference type="NCBI Taxonomy" id="2840890"/>
    <lineage>
        <taxon>Bacteria</taxon>
        <taxon>Bacillati</taxon>
        <taxon>Bacillota</taxon>
        <taxon>Clostridia</taxon>
        <taxon>Candidatus Ornithocaccomicrobium</taxon>
    </lineage>
</organism>
<dbReference type="Proteomes" id="UP000886884">
    <property type="component" value="Unassembled WGS sequence"/>
</dbReference>
<dbReference type="GO" id="GO:0030234">
    <property type="term" value="F:enzyme regulator activity"/>
    <property type="evidence" value="ECO:0007669"/>
    <property type="project" value="InterPro"/>
</dbReference>
<dbReference type="Pfam" id="PF00543">
    <property type="entry name" value="P-II"/>
    <property type="match status" value="1"/>
</dbReference>
<gene>
    <name evidence="1" type="ORF">IAA64_07750</name>
</gene>
<dbReference type="InterPro" id="IPR002187">
    <property type="entry name" value="N-reg_PII"/>
</dbReference>
<reference evidence="1" key="2">
    <citation type="journal article" date="2021" name="PeerJ">
        <title>Extensive microbial diversity within the chicken gut microbiome revealed by metagenomics and culture.</title>
        <authorList>
            <person name="Gilroy R."/>
            <person name="Ravi A."/>
            <person name="Getino M."/>
            <person name="Pursley I."/>
            <person name="Horton D.L."/>
            <person name="Alikhan N.F."/>
            <person name="Baker D."/>
            <person name="Gharbi K."/>
            <person name="Hall N."/>
            <person name="Watson M."/>
            <person name="Adriaenssens E.M."/>
            <person name="Foster-Nyarko E."/>
            <person name="Jarju S."/>
            <person name="Secka A."/>
            <person name="Antonio M."/>
            <person name="Oren A."/>
            <person name="Chaudhuri R.R."/>
            <person name="La Ragione R."/>
            <person name="Hildebrand F."/>
            <person name="Pallen M.J."/>
        </authorList>
    </citation>
    <scope>NUCLEOTIDE SEQUENCE</scope>
    <source>
        <strain evidence="1">CHK183-6373</strain>
    </source>
</reference>
<dbReference type="EMBL" id="DVOT01000136">
    <property type="protein sequence ID" value="HIV27846.1"/>
    <property type="molecule type" value="Genomic_DNA"/>
</dbReference>
<dbReference type="PROSITE" id="PS51343">
    <property type="entry name" value="PII_GLNB_DOM"/>
    <property type="match status" value="1"/>
</dbReference>
<dbReference type="SUPFAM" id="SSF54913">
    <property type="entry name" value="GlnB-like"/>
    <property type="match status" value="2"/>
</dbReference>
<dbReference type="AlphaFoldDB" id="A0A9D1P815"/>
<evidence type="ECO:0000313" key="1">
    <source>
        <dbReference type="EMBL" id="HIV27846.1"/>
    </source>
</evidence>
<dbReference type="InterPro" id="IPR011322">
    <property type="entry name" value="N-reg_PII-like_a/b"/>
</dbReference>
<name>A0A9D1P815_9FIRM</name>
<dbReference type="InterPro" id="IPR015867">
    <property type="entry name" value="N-reg_PII/ATP_PRibTrfase_C"/>
</dbReference>
<reference evidence="1" key="1">
    <citation type="submission" date="2020-10" db="EMBL/GenBank/DDBJ databases">
        <authorList>
            <person name="Gilroy R."/>
        </authorList>
    </citation>
    <scope>NUCLEOTIDE SEQUENCE</scope>
    <source>
        <strain evidence="1">CHK183-6373</strain>
    </source>
</reference>
<proteinExistence type="predicted"/>
<evidence type="ECO:0000313" key="2">
    <source>
        <dbReference type="Proteomes" id="UP000886884"/>
    </source>
</evidence>
<sequence>MTDPIRLLVTIVEHGKGERITNLANARHVHFNFILHGRGTASSDILDMLGLGSTEKDVVVCALPRSRVRQMLHDVAEEMRLKRPGTGVAFSLPLSGINELIARIILEEHKESNPENAQDGARTEEGTANMGAEKHWLVLTVVNPGITDQVMAAAKEAGATGGTILHARGVGRENAEAFLGVSIQSEREIVAILCPREKGPSIMQAINASFGPKSGAKGIIFSLPVRDMMGIGVSVEESKQPN</sequence>
<accession>A0A9D1P815</accession>
<comment type="caution">
    <text evidence="1">The sequence shown here is derived from an EMBL/GenBank/DDBJ whole genome shotgun (WGS) entry which is preliminary data.</text>
</comment>
<protein>
    <submittedName>
        <fullName evidence="1">P-II family nitrogen regulator</fullName>
    </submittedName>
</protein>
<dbReference type="Gene3D" id="3.30.70.120">
    <property type="match status" value="1"/>
</dbReference>
<dbReference type="SMART" id="SM00938">
    <property type="entry name" value="P-II"/>
    <property type="match status" value="1"/>
</dbReference>
<dbReference type="GO" id="GO:0006808">
    <property type="term" value="P:regulation of nitrogen utilization"/>
    <property type="evidence" value="ECO:0007669"/>
    <property type="project" value="InterPro"/>
</dbReference>